<keyword evidence="3 8" id="KW-1133">Transmembrane helix</keyword>
<reference evidence="11" key="1">
    <citation type="submission" date="2021-02" db="EMBL/GenBank/DDBJ databases">
        <authorList>
            <person name="Nowell W R."/>
        </authorList>
    </citation>
    <scope>NUCLEOTIDE SEQUENCE</scope>
</reference>
<keyword evidence="14" id="KW-1185">Reference proteome</keyword>
<dbReference type="GO" id="GO:0004930">
    <property type="term" value="F:G protein-coupled receptor activity"/>
    <property type="evidence" value="ECO:0007669"/>
    <property type="project" value="UniProtKB-KW"/>
</dbReference>
<dbReference type="EMBL" id="CAJNOK010014305">
    <property type="protein sequence ID" value="CAF1201971.1"/>
    <property type="molecule type" value="Genomic_DNA"/>
</dbReference>
<keyword evidence="5 8" id="KW-0472">Membrane</keyword>
<dbReference type="PANTHER" id="PTHR24243">
    <property type="entry name" value="G-PROTEIN COUPLED RECEPTOR"/>
    <property type="match status" value="1"/>
</dbReference>
<evidence type="ECO:0000256" key="3">
    <source>
        <dbReference type="ARBA" id="ARBA00022989"/>
    </source>
</evidence>
<evidence type="ECO:0000313" key="13">
    <source>
        <dbReference type="EMBL" id="CAF4174368.1"/>
    </source>
</evidence>
<dbReference type="SUPFAM" id="SSF81321">
    <property type="entry name" value="Family A G protein-coupled receptor-like"/>
    <property type="match status" value="1"/>
</dbReference>
<feature type="transmembrane region" description="Helical" evidence="8">
    <location>
        <begin position="52"/>
        <end position="73"/>
    </location>
</feature>
<evidence type="ECO:0000256" key="7">
    <source>
        <dbReference type="ARBA" id="ARBA00023224"/>
    </source>
</evidence>
<dbReference type="AlphaFoldDB" id="A0A815FU78"/>
<evidence type="ECO:0000256" key="5">
    <source>
        <dbReference type="ARBA" id="ARBA00023136"/>
    </source>
</evidence>
<evidence type="ECO:0000313" key="14">
    <source>
        <dbReference type="Proteomes" id="UP000663829"/>
    </source>
</evidence>
<dbReference type="InterPro" id="IPR017452">
    <property type="entry name" value="GPCR_Rhodpsn_7TM"/>
</dbReference>
<evidence type="ECO:0000256" key="4">
    <source>
        <dbReference type="ARBA" id="ARBA00023040"/>
    </source>
</evidence>
<accession>A0A815FU78</accession>
<evidence type="ECO:0000313" key="12">
    <source>
        <dbReference type="EMBL" id="CAF4011882.1"/>
    </source>
</evidence>
<dbReference type="GO" id="GO:0005886">
    <property type="term" value="C:plasma membrane"/>
    <property type="evidence" value="ECO:0007669"/>
    <property type="project" value="TreeGrafter"/>
</dbReference>
<evidence type="ECO:0000259" key="9">
    <source>
        <dbReference type="PROSITE" id="PS50262"/>
    </source>
</evidence>
<keyword evidence="4" id="KW-0297">G-protein coupled receptor</keyword>
<dbReference type="Gene3D" id="1.20.1070.10">
    <property type="entry name" value="Rhodopsin 7-helix transmembrane proteins"/>
    <property type="match status" value="1"/>
</dbReference>
<gene>
    <name evidence="11" type="ORF">GPM918_LOCUS29668</name>
    <name evidence="10" type="ORF">OVA965_LOCUS24031</name>
    <name evidence="13" type="ORF">SRO942_LOCUS30255</name>
    <name evidence="12" type="ORF">TMI583_LOCUS24755</name>
</gene>
<evidence type="ECO:0000256" key="1">
    <source>
        <dbReference type="ARBA" id="ARBA00004141"/>
    </source>
</evidence>
<dbReference type="PROSITE" id="PS50262">
    <property type="entry name" value="G_PROTEIN_RECEP_F1_2"/>
    <property type="match status" value="1"/>
</dbReference>
<feature type="transmembrane region" description="Helical" evidence="8">
    <location>
        <begin position="20"/>
        <end position="40"/>
    </location>
</feature>
<keyword evidence="7" id="KW-0807">Transducer</keyword>
<evidence type="ECO:0000256" key="2">
    <source>
        <dbReference type="ARBA" id="ARBA00022692"/>
    </source>
</evidence>
<keyword evidence="6" id="KW-0675">Receptor</keyword>
<evidence type="ECO:0000256" key="8">
    <source>
        <dbReference type="SAM" id="Phobius"/>
    </source>
</evidence>
<dbReference type="Proteomes" id="UP000681722">
    <property type="component" value="Unassembled WGS sequence"/>
</dbReference>
<comment type="caution">
    <text evidence="11">The sequence shown here is derived from an EMBL/GenBank/DDBJ whole genome shotgun (WGS) entry which is preliminary data.</text>
</comment>
<feature type="transmembrane region" description="Helical" evidence="8">
    <location>
        <begin position="154"/>
        <end position="177"/>
    </location>
</feature>
<evidence type="ECO:0000313" key="11">
    <source>
        <dbReference type="EMBL" id="CAF1325200.1"/>
    </source>
</evidence>
<feature type="domain" description="G-protein coupled receptors family 1 profile" evidence="9">
    <location>
        <begin position="89"/>
        <end position="217"/>
    </location>
</feature>
<dbReference type="PANTHER" id="PTHR24243:SF208">
    <property type="entry name" value="PYROKININ-1 RECEPTOR"/>
    <property type="match status" value="1"/>
</dbReference>
<dbReference type="EMBL" id="CAJOBC010049930">
    <property type="protein sequence ID" value="CAF4174368.1"/>
    <property type="molecule type" value="Genomic_DNA"/>
</dbReference>
<dbReference type="EMBL" id="CAJOBA010035841">
    <property type="protein sequence ID" value="CAF4011882.1"/>
    <property type="molecule type" value="Genomic_DNA"/>
</dbReference>
<dbReference type="OrthoDB" id="10005787at2759"/>
<comment type="subcellular location">
    <subcellularLocation>
        <location evidence="1">Membrane</location>
        <topology evidence="1">Multi-pass membrane protein</topology>
    </subcellularLocation>
</comment>
<proteinExistence type="predicted"/>
<dbReference type="Proteomes" id="UP000682733">
    <property type="component" value="Unassembled WGS sequence"/>
</dbReference>
<keyword evidence="2 8" id="KW-0812">Transmembrane</keyword>
<name>A0A815FU78_9BILA</name>
<dbReference type="EMBL" id="CAJNOQ010013610">
    <property type="protein sequence ID" value="CAF1325200.1"/>
    <property type="molecule type" value="Genomic_DNA"/>
</dbReference>
<feature type="transmembrane region" description="Helical" evidence="8">
    <location>
        <begin position="197"/>
        <end position="220"/>
    </location>
</feature>
<evidence type="ECO:0000256" key="6">
    <source>
        <dbReference type="ARBA" id="ARBA00023170"/>
    </source>
</evidence>
<organism evidence="11 14">
    <name type="scientific">Didymodactylos carnosus</name>
    <dbReference type="NCBI Taxonomy" id="1234261"/>
    <lineage>
        <taxon>Eukaryota</taxon>
        <taxon>Metazoa</taxon>
        <taxon>Spiralia</taxon>
        <taxon>Gnathifera</taxon>
        <taxon>Rotifera</taxon>
        <taxon>Eurotatoria</taxon>
        <taxon>Bdelloidea</taxon>
        <taxon>Philodinida</taxon>
        <taxon>Philodinidae</taxon>
        <taxon>Didymodactylos</taxon>
    </lineage>
</organism>
<evidence type="ECO:0000313" key="10">
    <source>
        <dbReference type="EMBL" id="CAF1201971.1"/>
    </source>
</evidence>
<dbReference type="Proteomes" id="UP000677228">
    <property type="component" value="Unassembled WGS sequence"/>
</dbReference>
<sequence length="238" mass="27422">MSSSFVDALASAQAQLYRYGGTFLIVAGDLGGIFNLIMFLQPSLRWNPCSAYFLAYAGSNLIYINFSMILTSLREGFHVDPSVQSLGFCRLRVYMYYVFTVLPTTLLIMVTIDRTFISLLTYRNIREMNRHIMPVVNEQPTSVEHRMKVKDQQLIVMLLSQVLVTIVCIIPFTGYRMYSQITQNQPKAAVRQSIESFVQASSVFVNYIPACINFYVYTWTTRTFRNQVKRVLIKLFQC</sequence>
<dbReference type="Proteomes" id="UP000663829">
    <property type="component" value="Unassembled WGS sequence"/>
</dbReference>
<protein>
    <recommendedName>
        <fullName evidence="9">G-protein coupled receptors family 1 profile domain-containing protein</fullName>
    </recommendedName>
</protein>
<feature type="transmembrane region" description="Helical" evidence="8">
    <location>
        <begin position="93"/>
        <end position="112"/>
    </location>
</feature>